<evidence type="ECO:0000256" key="9">
    <source>
        <dbReference type="ARBA" id="ARBA00022723"/>
    </source>
</evidence>
<dbReference type="InterPro" id="IPR005150">
    <property type="entry name" value="Cellulose_synth"/>
</dbReference>
<keyword evidence="11" id="KW-1133">Transmembrane helix</keyword>
<dbReference type="STRING" id="2094558.A0A314ZHF9"/>
<dbReference type="Proteomes" id="UP000250321">
    <property type="component" value="Unassembled WGS sequence"/>
</dbReference>
<comment type="caution">
    <text evidence="19">The sequence shown here is derived from an EMBL/GenBank/DDBJ whole genome shotgun (WGS) entry which is preliminary data.</text>
</comment>
<evidence type="ECO:0000256" key="1">
    <source>
        <dbReference type="ARBA" id="ARBA00001936"/>
    </source>
</evidence>
<dbReference type="UniPathway" id="UPA00695"/>
<evidence type="ECO:0000256" key="11">
    <source>
        <dbReference type="ARBA" id="ARBA00022989"/>
    </source>
</evidence>
<evidence type="ECO:0000256" key="2">
    <source>
        <dbReference type="ARBA" id="ARBA00004651"/>
    </source>
</evidence>
<evidence type="ECO:0000256" key="5">
    <source>
        <dbReference type="ARBA" id="ARBA00022475"/>
    </source>
</evidence>
<evidence type="ECO:0000256" key="7">
    <source>
        <dbReference type="ARBA" id="ARBA00022679"/>
    </source>
</evidence>
<keyword evidence="14 16" id="KW-0961">Cell wall biogenesis/degradation</keyword>
<keyword evidence="16" id="KW-0862">Zinc</keyword>
<feature type="domain" description="Cellulose synthase RING-type zinc finger" evidence="18">
    <location>
        <begin position="32"/>
        <end position="102"/>
    </location>
</feature>
<dbReference type="InterPro" id="IPR027934">
    <property type="entry name" value="CES_Znf_RING"/>
</dbReference>
<dbReference type="AlphaFoldDB" id="A0A314ZHF9"/>
<dbReference type="EC" id="2.4.1.12" evidence="16"/>
<keyword evidence="20" id="KW-1185">Reference proteome</keyword>
<comment type="cofactor">
    <cofactor evidence="1">
        <name>Mn(2+)</name>
        <dbReference type="ChEBI" id="CHEBI:29035"/>
    </cofactor>
</comment>
<evidence type="ECO:0000256" key="4">
    <source>
        <dbReference type="ARBA" id="ARBA00007548"/>
    </source>
</evidence>
<evidence type="ECO:0000256" key="14">
    <source>
        <dbReference type="ARBA" id="ARBA00023316"/>
    </source>
</evidence>
<dbReference type="EMBL" id="PJQY01000144">
    <property type="protein sequence ID" value="PQQ17577.1"/>
    <property type="molecule type" value="Genomic_DNA"/>
</dbReference>
<dbReference type="GO" id="GO:0008270">
    <property type="term" value="F:zinc ion binding"/>
    <property type="evidence" value="ECO:0007669"/>
    <property type="project" value="UniProtKB-KW"/>
</dbReference>
<comment type="cofactor">
    <cofactor evidence="16">
        <name>Zn(2+)</name>
        <dbReference type="ChEBI" id="CHEBI:29105"/>
    </cofactor>
    <text evidence="16">Binds 2 Zn(2+) ions per subunit.</text>
</comment>
<sequence>MAGLFTGSHARDELHVVNDTEENRPPTRQSVSSSKVCRVCGDEIGYKEDGELFVACHVCSFPVCRPCYDYERSEGNQSCPQCNTRYKRQKGCPRVAGDEEDFDADDFDDEFQIKIDHHDESTEKNNFVNHSENGEHTQQQWHHNDQPFSVGGSVAGKDFEGEKEVLSNAEWKDRVEKWKVRQEKKGLVNKDDRNDDQGYEDDFLLAEARQPLWRKVPVSSSKISPYRIVIVCRLHNIEPRAPEFYFSQKIDYLKDKVHPNFVKERRAMKREYEEFKVRINALVSKAQKKPEEGWVMQDGTPWPGNNTRDHPGMIQFLEEREQKFIWEVREH</sequence>
<keyword evidence="16" id="KW-0863">Zinc-finger</keyword>
<evidence type="ECO:0000259" key="18">
    <source>
        <dbReference type="Pfam" id="PF14569"/>
    </source>
</evidence>
<evidence type="ECO:0000256" key="13">
    <source>
        <dbReference type="ARBA" id="ARBA00023211"/>
    </source>
</evidence>
<keyword evidence="10 16" id="KW-0135">Cellulose biosynthesis</keyword>
<evidence type="ECO:0000256" key="12">
    <source>
        <dbReference type="ARBA" id="ARBA00023136"/>
    </source>
</evidence>
<keyword evidence="13" id="KW-0464">Manganese</keyword>
<comment type="catalytic activity">
    <reaction evidence="15 16">
        <text>[(1-&gt;4)-beta-D-glucosyl](n) + UDP-alpha-D-glucose = [(1-&gt;4)-beta-D-glucosyl](n+1) + UDP + H(+)</text>
        <dbReference type="Rhea" id="RHEA:19929"/>
        <dbReference type="Rhea" id="RHEA-COMP:10033"/>
        <dbReference type="Rhea" id="RHEA-COMP:10034"/>
        <dbReference type="ChEBI" id="CHEBI:15378"/>
        <dbReference type="ChEBI" id="CHEBI:18246"/>
        <dbReference type="ChEBI" id="CHEBI:58223"/>
        <dbReference type="ChEBI" id="CHEBI:58885"/>
        <dbReference type="EC" id="2.4.1.12"/>
    </reaction>
</comment>
<keyword evidence="5 16" id="KW-1003">Cell membrane</keyword>
<evidence type="ECO:0000256" key="6">
    <source>
        <dbReference type="ARBA" id="ARBA00022676"/>
    </source>
</evidence>
<dbReference type="FunFam" id="3.30.40.10:FF:000558">
    <property type="entry name" value="Cellulose synthase"/>
    <property type="match status" value="1"/>
</dbReference>
<evidence type="ECO:0000256" key="10">
    <source>
        <dbReference type="ARBA" id="ARBA00022916"/>
    </source>
</evidence>
<evidence type="ECO:0000256" key="15">
    <source>
        <dbReference type="ARBA" id="ARBA00048682"/>
    </source>
</evidence>
<evidence type="ECO:0000256" key="17">
    <source>
        <dbReference type="SAM" id="MobiDB-lite"/>
    </source>
</evidence>
<protein>
    <recommendedName>
        <fullName evidence="16">Cellulose synthase</fullName>
        <ecNumber evidence="16">2.4.1.12</ecNumber>
    </recommendedName>
</protein>
<dbReference type="PANTHER" id="PTHR13301">
    <property type="entry name" value="X-BOX TRANSCRIPTION FACTOR-RELATED"/>
    <property type="match status" value="1"/>
</dbReference>
<keyword evidence="7 16" id="KW-0808">Transferase</keyword>
<evidence type="ECO:0000313" key="20">
    <source>
        <dbReference type="Proteomes" id="UP000250321"/>
    </source>
</evidence>
<dbReference type="CDD" id="cd16617">
    <property type="entry name" value="mRING-HC-C4C4_CesA"/>
    <property type="match status" value="1"/>
</dbReference>
<dbReference type="GO" id="GO:0071555">
    <property type="term" value="P:cell wall organization"/>
    <property type="evidence" value="ECO:0007669"/>
    <property type="project" value="UniProtKB-KW"/>
</dbReference>
<keyword evidence="6 16" id="KW-0328">Glycosyltransferase</keyword>
<evidence type="ECO:0000313" key="19">
    <source>
        <dbReference type="EMBL" id="PQQ17577.1"/>
    </source>
</evidence>
<keyword evidence="12" id="KW-0472">Membrane</keyword>
<dbReference type="OrthoDB" id="2161379at2759"/>
<accession>A0A314ZHF9</accession>
<dbReference type="InterPro" id="IPR013083">
    <property type="entry name" value="Znf_RING/FYVE/PHD"/>
</dbReference>
<dbReference type="GO" id="GO:0030244">
    <property type="term" value="P:cellulose biosynthetic process"/>
    <property type="evidence" value="ECO:0007669"/>
    <property type="project" value="UniProtKB-KW"/>
</dbReference>
<keyword evidence="9 16" id="KW-0479">Metal-binding</keyword>
<name>A0A314ZHF9_PRUYE</name>
<organism evidence="19 20">
    <name type="scientific">Prunus yedoensis var. nudiflora</name>
    <dbReference type="NCBI Taxonomy" id="2094558"/>
    <lineage>
        <taxon>Eukaryota</taxon>
        <taxon>Viridiplantae</taxon>
        <taxon>Streptophyta</taxon>
        <taxon>Embryophyta</taxon>
        <taxon>Tracheophyta</taxon>
        <taxon>Spermatophyta</taxon>
        <taxon>Magnoliopsida</taxon>
        <taxon>eudicotyledons</taxon>
        <taxon>Gunneridae</taxon>
        <taxon>Pentapetalae</taxon>
        <taxon>rosids</taxon>
        <taxon>fabids</taxon>
        <taxon>Rosales</taxon>
        <taxon>Rosaceae</taxon>
        <taxon>Amygdaloideae</taxon>
        <taxon>Amygdaleae</taxon>
        <taxon>Prunus</taxon>
    </lineage>
</organism>
<comment type="similarity">
    <text evidence="4 16">Belongs to the glycosyltransferase 2 family. Plant cellulose synthase subfamily.</text>
</comment>
<feature type="compositionally biased region" description="Polar residues" evidence="17">
    <location>
        <begin position="127"/>
        <end position="141"/>
    </location>
</feature>
<dbReference type="GO" id="GO:0005886">
    <property type="term" value="C:plasma membrane"/>
    <property type="evidence" value="ECO:0007669"/>
    <property type="project" value="UniProtKB-SubCell"/>
</dbReference>
<dbReference type="SUPFAM" id="SSF57850">
    <property type="entry name" value="RING/U-box"/>
    <property type="match status" value="1"/>
</dbReference>
<gene>
    <name evidence="19" type="ORF">Pyn_26228</name>
</gene>
<feature type="region of interest" description="Disordered" evidence="17">
    <location>
        <begin position="127"/>
        <end position="154"/>
    </location>
</feature>
<evidence type="ECO:0000256" key="16">
    <source>
        <dbReference type="RuleBase" id="RU361116"/>
    </source>
</evidence>
<evidence type="ECO:0000256" key="3">
    <source>
        <dbReference type="ARBA" id="ARBA00004768"/>
    </source>
</evidence>
<dbReference type="Pfam" id="PF14569">
    <property type="entry name" value="zf-UDP"/>
    <property type="match status" value="1"/>
</dbReference>
<reference evidence="19 20" key="1">
    <citation type="submission" date="2018-02" db="EMBL/GenBank/DDBJ databases">
        <title>Draft genome of wild Prunus yedoensis var. nudiflora.</title>
        <authorList>
            <person name="Baek S."/>
            <person name="Kim J.-H."/>
            <person name="Choi K."/>
            <person name="Kim G.-B."/>
            <person name="Cho A."/>
            <person name="Jang H."/>
            <person name="Shin C.-H."/>
            <person name="Yu H.-J."/>
            <person name="Mun J.-H."/>
        </authorList>
    </citation>
    <scope>NUCLEOTIDE SEQUENCE [LARGE SCALE GENOMIC DNA]</scope>
    <source>
        <strain evidence="20">cv. Jeju island</strain>
        <tissue evidence="19">Leaf</tissue>
    </source>
</reference>
<dbReference type="Gene3D" id="3.30.40.10">
    <property type="entry name" value="Zinc/RING finger domain, C3HC4 (zinc finger)"/>
    <property type="match status" value="1"/>
</dbReference>
<dbReference type="Pfam" id="PF03552">
    <property type="entry name" value="Cellulose_synt"/>
    <property type="match status" value="1"/>
</dbReference>
<evidence type="ECO:0000256" key="8">
    <source>
        <dbReference type="ARBA" id="ARBA00022692"/>
    </source>
</evidence>
<comment type="pathway">
    <text evidence="3 16">Glycan metabolism; plant cellulose biosynthesis.</text>
</comment>
<comment type="subcellular location">
    <subcellularLocation>
        <location evidence="2 16">Cell membrane</location>
        <topology evidence="2 16">Multi-pass membrane protein</topology>
    </subcellularLocation>
</comment>
<keyword evidence="8" id="KW-0812">Transmembrane</keyword>
<dbReference type="GO" id="GO:0016760">
    <property type="term" value="F:cellulose synthase (UDP-forming) activity"/>
    <property type="evidence" value="ECO:0007669"/>
    <property type="project" value="UniProtKB-EC"/>
</dbReference>
<proteinExistence type="inferred from homology"/>